<evidence type="ECO:0000256" key="7">
    <source>
        <dbReference type="ARBA" id="ARBA00023303"/>
    </source>
</evidence>
<dbReference type="SUPFAM" id="SSF81327">
    <property type="entry name" value="Small-conductance potassium channel"/>
    <property type="match status" value="2"/>
</dbReference>
<dbReference type="InterPro" id="IPR013099">
    <property type="entry name" value="K_chnl_dom"/>
</dbReference>
<evidence type="ECO:0000256" key="3">
    <source>
        <dbReference type="ARBA" id="ARBA00022692"/>
    </source>
</evidence>
<dbReference type="InterPro" id="IPR036122">
    <property type="entry name" value="CaM-bd_dom_sf"/>
</dbReference>
<dbReference type="PANTHER" id="PTHR10153">
    <property type="entry name" value="SMALL CONDUCTANCE CALCIUM-ACTIVATED POTASSIUM CHANNEL"/>
    <property type="match status" value="1"/>
</dbReference>
<dbReference type="CTD" id="20327594"/>
<dbReference type="GO" id="GO:0005516">
    <property type="term" value="F:calmodulin binding"/>
    <property type="evidence" value="ECO:0007669"/>
    <property type="project" value="InterPro"/>
</dbReference>
<reference evidence="9 10" key="1">
    <citation type="submission" date="2013-11" db="EMBL/GenBank/DDBJ databases">
        <title>Opisthorchis viverrini - life in the bile duct.</title>
        <authorList>
            <person name="Young N.D."/>
            <person name="Nagarajan N."/>
            <person name="Lin S.J."/>
            <person name="Korhonen P.K."/>
            <person name="Jex A.R."/>
            <person name="Hall R.S."/>
            <person name="Safavi-Hemami H."/>
            <person name="Kaewkong W."/>
            <person name="Bertrand D."/>
            <person name="Gao S."/>
            <person name="Seet Q."/>
            <person name="Wongkham S."/>
            <person name="Teh B.T."/>
            <person name="Wongkham C."/>
            <person name="Intapan P.M."/>
            <person name="Maleewong W."/>
            <person name="Yang X."/>
            <person name="Hu M."/>
            <person name="Wang Z."/>
            <person name="Hofmann A."/>
            <person name="Sternberg P.W."/>
            <person name="Tan P."/>
            <person name="Wang J."/>
            <person name="Gasser R.B."/>
        </authorList>
    </citation>
    <scope>NUCLEOTIDE SEQUENCE [LARGE SCALE GENOMIC DNA]</scope>
</reference>
<dbReference type="InterPro" id="IPR004178">
    <property type="entry name" value="CaM-bd_dom"/>
</dbReference>
<keyword evidence="7" id="KW-0407">Ion channel</keyword>
<evidence type="ECO:0000256" key="1">
    <source>
        <dbReference type="ARBA" id="ARBA00004141"/>
    </source>
</evidence>
<name>A0A074ZTT7_OPIVI</name>
<dbReference type="InterPro" id="IPR015449">
    <property type="entry name" value="K_chnl_Ca-activ_SK"/>
</dbReference>
<organism evidence="9 10">
    <name type="scientific">Opisthorchis viverrini</name>
    <name type="common">Southeast Asian liver fluke</name>
    <dbReference type="NCBI Taxonomy" id="6198"/>
    <lineage>
        <taxon>Eukaryota</taxon>
        <taxon>Metazoa</taxon>
        <taxon>Spiralia</taxon>
        <taxon>Lophotrochozoa</taxon>
        <taxon>Platyhelminthes</taxon>
        <taxon>Trematoda</taxon>
        <taxon>Digenea</taxon>
        <taxon>Opisthorchiida</taxon>
        <taxon>Opisthorchiata</taxon>
        <taxon>Opisthorchiidae</taxon>
        <taxon>Opisthorchis</taxon>
    </lineage>
</organism>
<dbReference type="SUPFAM" id="SSF81324">
    <property type="entry name" value="Voltage-gated potassium channels"/>
    <property type="match status" value="1"/>
</dbReference>
<feature type="non-terminal residue" evidence="9">
    <location>
        <position position="307"/>
    </location>
</feature>
<dbReference type="EMBL" id="KL596683">
    <property type="protein sequence ID" value="KER29212.1"/>
    <property type="molecule type" value="Genomic_DNA"/>
</dbReference>
<dbReference type="RefSeq" id="XP_009167076.1">
    <property type="nucleotide sequence ID" value="XM_009168812.1"/>
</dbReference>
<dbReference type="Proteomes" id="UP000054324">
    <property type="component" value="Unassembled WGS sequence"/>
</dbReference>
<dbReference type="GeneID" id="20327594"/>
<keyword evidence="2" id="KW-0813">Transport</keyword>
<dbReference type="Pfam" id="PF07885">
    <property type="entry name" value="Ion_trans_2"/>
    <property type="match status" value="1"/>
</dbReference>
<dbReference type="SMART" id="SM01053">
    <property type="entry name" value="CaMBD"/>
    <property type="match status" value="2"/>
</dbReference>
<proteinExistence type="predicted"/>
<evidence type="ECO:0000256" key="6">
    <source>
        <dbReference type="ARBA" id="ARBA00023136"/>
    </source>
</evidence>
<evidence type="ECO:0000259" key="8">
    <source>
        <dbReference type="SMART" id="SM01053"/>
    </source>
</evidence>
<evidence type="ECO:0000313" key="9">
    <source>
        <dbReference type="EMBL" id="KER29212.1"/>
    </source>
</evidence>
<dbReference type="Pfam" id="PF02888">
    <property type="entry name" value="CaMBD"/>
    <property type="match status" value="2"/>
</dbReference>
<dbReference type="KEGG" id="ovi:T265_13427"/>
<sequence length="307" mass="35083">MWLVAVTFLSIGYGDIVPHTYCGRAIALATGVMSKGNTKVSEYTLICKLILFFERLTCNPAESLVCDVFRQLTVLHQAASFFSRYDIRDIAIHGSGCTALIVAVFARKLELSKAEKHVIHFMVENQLNKKVKNYAANVLRETWLIYKYTKLVNRVDAAKVRTHQRKFLRAIHGPTSSPSLKTACEFKLYFLTYQIEYKFEPGFSGSSQISLKLDFHLTWLLIERTGKTMVEQNDGLYLAAIQSPTEKLPPRYPKSLSPFVVIPPVKNYAANVLRETWLIYKYTKLVNRVDAAKVRTHQRKFLRAIHG</sequence>
<accession>A0A074ZTT7</accession>
<keyword evidence="3" id="KW-0812">Transmembrane</keyword>
<evidence type="ECO:0000313" key="10">
    <source>
        <dbReference type="Proteomes" id="UP000054324"/>
    </source>
</evidence>
<evidence type="ECO:0000256" key="2">
    <source>
        <dbReference type="ARBA" id="ARBA00022448"/>
    </source>
</evidence>
<protein>
    <recommendedName>
        <fullName evidence="8">Calmodulin-binding domain-containing protein</fullName>
    </recommendedName>
</protein>
<dbReference type="Gene3D" id="1.10.287.70">
    <property type="match status" value="3"/>
</dbReference>
<evidence type="ECO:0000256" key="5">
    <source>
        <dbReference type="ARBA" id="ARBA00023065"/>
    </source>
</evidence>
<keyword evidence="5" id="KW-0406">Ion transport</keyword>
<comment type="subcellular location">
    <subcellularLocation>
        <location evidence="1">Membrane</location>
        <topology evidence="1">Multi-pass membrane protein</topology>
    </subcellularLocation>
</comment>
<dbReference type="GO" id="GO:0016286">
    <property type="term" value="F:small conductance calcium-activated potassium channel activity"/>
    <property type="evidence" value="ECO:0007669"/>
    <property type="project" value="InterPro"/>
</dbReference>
<feature type="domain" description="Calmodulin-binding" evidence="8">
    <location>
        <begin position="124"/>
        <end position="185"/>
    </location>
</feature>
<keyword evidence="6" id="KW-0472">Membrane</keyword>
<evidence type="ECO:0000256" key="4">
    <source>
        <dbReference type="ARBA" id="ARBA00022989"/>
    </source>
</evidence>
<dbReference type="AlphaFoldDB" id="A0A074ZTT7"/>
<feature type="domain" description="Calmodulin-binding" evidence="8">
    <location>
        <begin position="265"/>
        <end position="307"/>
    </location>
</feature>
<keyword evidence="10" id="KW-1185">Reference proteome</keyword>
<gene>
    <name evidence="9" type="ORF">T265_13427</name>
</gene>
<keyword evidence="4" id="KW-1133">Transmembrane helix</keyword>
<dbReference type="OrthoDB" id="73653at2759"/>
<dbReference type="GO" id="GO:0016020">
    <property type="term" value="C:membrane"/>
    <property type="evidence" value="ECO:0007669"/>
    <property type="project" value="UniProtKB-SubCell"/>
</dbReference>